<evidence type="ECO:0000313" key="1">
    <source>
        <dbReference type="EMBL" id="OAG67721.1"/>
    </source>
</evidence>
<gene>
    <name evidence="1" type="ORF">A7D17_16170</name>
</gene>
<sequence length="104" mass="12120">MIPAIYNIFKFRDAASRDYISPIFNLIAKLSVRSVEFDHEGNRNPMETMHILIYSIMSNLECLLRTRLSLLKLYSSQSIAELKHLVIEPISQARRNHAFIQKMP</sequence>
<protein>
    <submittedName>
        <fullName evidence="1">Uncharacterized protein</fullName>
    </submittedName>
</protein>
<dbReference type="Proteomes" id="UP000077659">
    <property type="component" value="Unassembled WGS sequence"/>
</dbReference>
<dbReference type="AlphaFoldDB" id="A0A1A9MCD1"/>
<dbReference type="EMBL" id="LXNG01000014">
    <property type="protein sequence ID" value="OAG67721.1"/>
    <property type="molecule type" value="Genomic_DNA"/>
</dbReference>
<reference evidence="1 2" key="1">
    <citation type="submission" date="2016-05" db="EMBL/GenBank/DDBJ databases">
        <title>Pathogenic, phenotypic and molecular characterisation of Xanthomonas nasturtii sp. nov. and Xanthomonas floridensis sp. nov., new species of Xanthomonas associated with watercress production in Florida.</title>
        <authorList>
            <person name="Vicente J.G."/>
            <person name="Rothwell S."/>
            <person name="Holub E.B."/>
            <person name="Studholme D.J."/>
        </authorList>
    </citation>
    <scope>NUCLEOTIDE SEQUENCE [LARGE SCALE GENOMIC DNA]</scope>
    <source>
        <strain evidence="1 2">WHRI 8848</strain>
    </source>
</reference>
<proteinExistence type="predicted"/>
<organism evidence="1 2">
    <name type="scientific">Xanthomonas floridensis</name>
    <dbReference type="NCBI Taxonomy" id="1843580"/>
    <lineage>
        <taxon>Bacteria</taxon>
        <taxon>Pseudomonadati</taxon>
        <taxon>Pseudomonadota</taxon>
        <taxon>Gammaproteobacteria</taxon>
        <taxon>Lysobacterales</taxon>
        <taxon>Lysobacteraceae</taxon>
        <taxon>Xanthomonas</taxon>
    </lineage>
</organism>
<accession>A0A1A9MCD1</accession>
<evidence type="ECO:0000313" key="2">
    <source>
        <dbReference type="Proteomes" id="UP000077659"/>
    </source>
</evidence>
<comment type="caution">
    <text evidence="1">The sequence shown here is derived from an EMBL/GenBank/DDBJ whole genome shotgun (WGS) entry which is preliminary data.</text>
</comment>
<name>A0A1A9MCD1_9XANT</name>